<dbReference type="STRING" id="33203.A0A179HJP2"/>
<dbReference type="SUPFAM" id="SSF52317">
    <property type="entry name" value="Class I glutamine amidotransferase-like"/>
    <property type="match status" value="1"/>
</dbReference>
<reference evidence="2 3" key="1">
    <citation type="submission" date="2016-02" db="EMBL/GenBank/DDBJ databases">
        <title>Biosynthesis of antibiotic leucinostatins and their inhibition on Phytophthora in bio-control Purpureocillium lilacinum.</title>
        <authorList>
            <person name="Wang G."/>
            <person name="Liu Z."/>
            <person name="Lin R."/>
            <person name="Li E."/>
            <person name="Mao Z."/>
            <person name="Ling J."/>
            <person name="Yin W."/>
            <person name="Xie B."/>
        </authorList>
    </citation>
    <scope>NUCLEOTIDE SEQUENCE [LARGE SCALE GENOMIC DNA]</scope>
    <source>
        <strain evidence="2">PLFJ-1</strain>
    </source>
</reference>
<dbReference type="Pfam" id="PF00117">
    <property type="entry name" value="GATase"/>
    <property type="match status" value="1"/>
</dbReference>
<dbReference type="EMBL" id="LSBI01000004">
    <property type="protein sequence ID" value="OAQ90487.1"/>
    <property type="molecule type" value="Genomic_DNA"/>
</dbReference>
<dbReference type="OMA" id="VHVWGTS"/>
<dbReference type="GO" id="GO:0005634">
    <property type="term" value="C:nucleus"/>
    <property type="evidence" value="ECO:0007669"/>
    <property type="project" value="TreeGrafter"/>
</dbReference>
<accession>A0A179HJP2</accession>
<dbReference type="Proteomes" id="UP000078340">
    <property type="component" value="Unassembled WGS sequence"/>
</dbReference>
<sequence length="287" mass="32090">MAQHYKPDIDSPTVRLMVLETDRPHPDTESERGSFGAIVHHHFSKAGRAHHPPLGVQTDQVFVVTEEGGRIPTVDEFRDHDGLLITGSMYDAYGDNQWILDLLALLKELWLSRPDFHFTGVCFGHQLLARLLGATVAPAPSGDWELGHCRIDLTPAGQRLFRTRSPHVHLHQMHQDQVVAAPSPATAPAGMLDADAEVACWGRSEHTPIQGLYIPNRLFTTQAHLAFDEDMVRRQIQMRVDSGGIKDLEHADRAAETAHLEHDGVEVAKAILRLFVYDDDGMGYERR</sequence>
<evidence type="ECO:0000313" key="3">
    <source>
        <dbReference type="Proteomes" id="UP000078340"/>
    </source>
</evidence>
<dbReference type="AlphaFoldDB" id="A0A179HJP2"/>
<dbReference type="PANTHER" id="PTHR42695">
    <property type="entry name" value="GLUTAMINE AMIDOTRANSFERASE YLR126C-RELATED"/>
    <property type="match status" value="1"/>
</dbReference>
<evidence type="ECO:0000259" key="1">
    <source>
        <dbReference type="Pfam" id="PF00117"/>
    </source>
</evidence>
<dbReference type="InterPro" id="IPR029062">
    <property type="entry name" value="Class_I_gatase-like"/>
</dbReference>
<organism evidence="2 3">
    <name type="scientific">Purpureocillium lilacinum</name>
    <name type="common">Paecilomyces lilacinus</name>
    <dbReference type="NCBI Taxonomy" id="33203"/>
    <lineage>
        <taxon>Eukaryota</taxon>
        <taxon>Fungi</taxon>
        <taxon>Dikarya</taxon>
        <taxon>Ascomycota</taxon>
        <taxon>Pezizomycotina</taxon>
        <taxon>Sordariomycetes</taxon>
        <taxon>Hypocreomycetidae</taxon>
        <taxon>Hypocreales</taxon>
        <taxon>Ophiocordycipitaceae</taxon>
        <taxon>Purpureocillium</taxon>
    </lineage>
</organism>
<dbReference type="GeneID" id="28886776"/>
<proteinExistence type="predicted"/>
<dbReference type="KEGG" id="plj:28886776"/>
<evidence type="ECO:0000313" key="2">
    <source>
        <dbReference type="EMBL" id="OAQ90487.1"/>
    </source>
</evidence>
<protein>
    <submittedName>
        <fullName evidence="2">Gmp synthase</fullName>
    </submittedName>
</protein>
<dbReference type="Gene3D" id="3.40.50.880">
    <property type="match status" value="1"/>
</dbReference>
<gene>
    <name evidence="2" type="ORF">VFPFJ_04647</name>
</gene>
<dbReference type="PANTHER" id="PTHR42695:SF4">
    <property type="entry name" value="GLUTAMINE AMIDOTRANSFERASE DOMAIN-CONTAINING PROTEIN"/>
    <property type="match status" value="1"/>
</dbReference>
<dbReference type="InterPro" id="IPR044992">
    <property type="entry name" value="ChyE-like"/>
</dbReference>
<comment type="caution">
    <text evidence="2">The sequence shown here is derived from an EMBL/GenBank/DDBJ whole genome shotgun (WGS) entry which is preliminary data.</text>
</comment>
<dbReference type="GO" id="GO:0005829">
    <property type="term" value="C:cytosol"/>
    <property type="evidence" value="ECO:0007669"/>
    <property type="project" value="TreeGrafter"/>
</dbReference>
<dbReference type="InterPro" id="IPR017926">
    <property type="entry name" value="GATASE"/>
</dbReference>
<name>A0A179HJP2_PURLI</name>
<feature type="domain" description="Glutamine amidotransferase" evidence="1">
    <location>
        <begin position="115"/>
        <end position="224"/>
    </location>
</feature>